<feature type="transmembrane region" description="Helical" evidence="7">
    <location>
        <begin position="114"/>
        <end position="132"/>
    </location>
</feature>
<keyword evidence="10" id="KW-1185">Reference proteome</keyword>
<keyword evidence="6 7" id="KW-0472">Membrane</keyword>
<feature type="transmembrane region" description="Helical" evidence="7">
    <location>
        <begin position="260"/>
        <end position="286"/>
    </location>
</feature>
<evidence type="ECO:0000256" key="5">
    <source>
        <dbReference type="ARBA" id="ARBA00022989"/>
    </source>
</evidence>
<dbReference type="InterPro" id="IPR017475">
    <property type="entry name" value="EPS_sugar_tfrase"/>
</dbReference>
<reference evidence="9 10" key="1">
    <citation type="submission" date="2019-08" db="EMBL/GenBank/DDBJ databases">
        <title>Complete genome sequence of Terriglobus albidus strain ORNL.</title>
        <authorList>
            <person name="Podar M."/>
        </authorList>
    </citation>
    <scope>NUCLEOTIDE SEQUENCE [LARGE SCALE GENOMIC DNA]</scope>
    <source>
        <strain evidence="9 10">ORNL</strain>
    </source>
</reference>
<evidence type="ECO:0000259" key="8">
    <source>
        <dbReference type="Pfam" id="PF02397"/>
    </source>
</evidence>
<dbReference type="RefSeq" id="WP_147647793.1">
    <property type="nucleotide sequence ID" value="NZ_CP042806.1"/>
</dbReference>
<dbReference type="AlphaFoldDB" id="A0A5B9E8S6"/>
<name>A0A5B9E8S6_9BACT</name>
<evidence type="ECO:0000256" key="6">
    <source>
        <dbReference type="ARBA" id="ARBA00023136"/>
    </source>
</evidence>
<keyword evidence="5 7" id="KW-1133">Transmembrane helix</keyword>
<proteinExistence type="inferred from homology"/>
<keyword evidence="3 9" id="KW-0808">Transferase</keyword>
<evidence type="ECO:0000313" key="10">
    <source>
        <dbReference type="Proteomes" id="UP000321820"/>
    </source>
</evidence>
<dbReference type="GO" id="GO:0016020">
    <property type="term" value="C:membrane"/>
    <property type="evidence" value="ECO:0007669"/>
    <property type="project" value="UniProtKB-SubCell"/>
</dbReference>
<dbReference type="NCBIfam" id="TIGR03025">
    <property type="entry name" value="EPS_sugtrans"/>
    <property type="match status" value="1"/>
</dbReference>
<feature type="transmembrane region" description="Helical" evidence="7">
    <location>
        <begin position="89"/>
        <end position="108"/>
    </location>
</feature>
<organism evidence="9 10">
    <name type="scientific">Terriglobus albidus</name>
    <dbReference type="NCBI Taxonomy" id="1592106"/>
    <lineage>
        <taxon>Bacteria</taxon>
        <taxon>Pseudomonadati</taxon>
        <taxon>Acidobacteriota</taxon>
        <taxon>Terriglobia</taxon>
        <taxon>Terriglobales</taxon>
        <taxon>Acidobacteriaceae</taxon>
        <taxon>Terriglobus</taxon>
    </lineage>
</organism>
<keyword evidence="4 7" id="KW-0812">Transmembrane</keyword>
<dbReference type="Proteomes" id="UP000321820">
    <property type="component" value="Chromosome"/>
</dbReference>
<feature type="domain" description="Bacterial sugar transferase" evidence="8">
    <location>
        <begin position="258"/>
        <end position="440"/>
    </location>
</feature>
<accession>A0A5B9E8S6</accession>
<protein>
    <submittedName>
        <fullName evidence="9">Exopolysaccharide biosynthesis polyprenyl glycosylphosphotransferase</fullName>
    </submittedName>
</protein>
<feature type="transmembrane region" description="Helical" evidence="7">
    <location>
        <begin position="12"/>
        <end position="35"/>
    </location>
</feature>
<feature type="transmembrane region" description="Helical" evidence="7">
    <location>
        <begin position="47"/>
        <end position="68"/>
    </location>
</feature>
<dbReference type="PANTHER" id="PTHR30576">
    <property type="entry name" value="COLANIC BIOSYNTHESIS UDP-GLUCOSE LIPID CARRIER TRANSFERASE"/>
    <property type="match status" value="1"/>
</dbReference>
<dbReference type="InterPro" id="IPR003362">
    <property type="entry name" value="Bact_transf"/>
</dbReference>
<evidence type="ECO:0000256" key="1">
    <source>
        <dbReference type="ARBA" id="ARBA00004141"/>
    </source>
</evidence>
<dbReference type="OrthoDB" id="9808602at2"/>
<dbReference type="PANTHER" id="PTHR30576:SF0">
    <property type="entry name" value="UNDECAPRENYL-PHOSPHATE N-ACETYLGALACTOSAMINYL 1-PHOSPHATE TRANSFERASE-RELATED"/>
    <property type="match status" value="1"/>
</dbReference>
<evidence type="ECO:0000256" key="3">
    <source>
        <dbReference type="ARBA" id="ARBA00022679"/>
    </source>
</evidence>
<evidence type="ECO:0000313" key="9">
    <source>
        <dbReference type="EMBL" id="QEE28603.1"/>
    </source>
</evidence>
<dbReference type="GO" id="GO:0016780">
    <property type="term" value="F:phosphotransferase activity, for other substituted phosphate groups"/>
    <property type="evidence" value="ECO:0007669"/>
    <property type="project" value="TreeGrafter"/>
</dbReference>
<dbReference type="EMBL" id="CP042806">
    <property type="protein sequence ID" value="QEE28603.1"/>
    <property type="molecule type" value="Genomic_DNA"/>
</dbReference>
<dbReference type="Pfam" id="PF02397">
    <property type="entry name" value="Bac_transf"/>
    <property type="match status" value="1"/>
</dbReference>
<dbReference type="KEGG" id="talb:FTW19_11695"/>
<gene>
    <name evidence="9" type="ORF">FTW19_11695</name>
</gene>
<evidence type="ECO:0000256" key="2">
    <source>
        <dbReference type="ARBA" id="ARBA00006464"/>
    </source>
</evidence>
<sequence>MKICGKALPPRAALLLSLDFVVLVIVAPLLFVLPLVAGSSGKPTGSVLLGLLRLMLVGIVCQVIFYYHDLYNLQTVRIPRTTIVQVLRAFALLFLLLAAGVFLLPWLTPVLSKVLLFASFLAVVTLVSRRLALPRNRQRVLVVGAGDEAAELQAIVLSSPEWNMEVAEITPPAMLTKALQGEKRVSEGFERIIVTNVKAQSDDNLETLLSCKMAGMEIEDAQAFFENATGRVRVDHLSAEQCIFSDRYSNRIGKRFAKRIFDLLVAGMLLVATSPVVLIVALVVYLQQDGPVFYRQQRIGLFGKPFSILKFRTMSPVTSVQKTGWAGNETHRITRLGKHLRKYRIDELPQLVNVLRGEMSLIGPRPEQPHLCEVLEQHVPFYKHRHSVPPGLTGWAQVRYHYGSTIEESKRKLEYDLFYVKHLSLWLDCAIALETVKVVLVGRGAV</sequence>
<comment type="subcellular location">
    <subcellularLocation>
        <location evidence="1">Membrane</location>
        <topology evidence="1">Multi-pass membrane protein</topology>
    </subcellularLocation>
</comment>
<evidence type="ECO:0000256" key="7">
    <source>
        <dbReference type="SAM" id="Phobius"/>
    </source>
</evidence>
<comment type="similarity">
    <text evidence="2">Belongs to the bacterial sugar transferase family.</text>
</comment>
<evidence type="ECO:0000256" key="4">
    <source>
        <dbReference type="ARBA" id="ARBA00022692"/>
    </source>
</evidence>